<evidence type="ECO:0000256" key="3">
    <source>
        <dbReference type="ARBA" id="ARBA00023054"/>
    </source>
</evidence>
<feature type="coiled-coil region" evidence="4">
    <location>
        <begin position="261"/>
        <end position="288"/>
    </location>
</feature>
<evidence type="ECO:0000313" key="7">
    <source>
        <dbReference type="EMBL" id="KIS68669.1"/>
    </source>
</evidence>
<evidence type="ECO:0000256" key="4">
    <source>
        <dbReference type="SAM" id="Coils"/>
    </source>
</evidence>
<dbReference type="PANTHER" id="PTHR18921">
    <property type="entry name" value="MYOSIN HEAVY CHAIN - RELATED"/>
    <property type="match status" value="1"/>
</dbReference>
<dbReference type="InterPro" id="IPR000237">
    <property type="entry name" value="GRIP_dom"/>
</dbReference>
<feature type="region of interest" description="Disordered" evidence="5">
    <location>
        <begin position="145"/>
        <end position="165"/>
    </location>
</feature>
<keyword evidence="2" id="KW-0333">Golgi apparatus</keyword>
<dbReference type="InParanoid" id="A0A0D1DWT3"/>
<dbReference type="OMA" id="QAMHNWE"/>
<keyword evidence="8" id="KW-1185">Reference proteome</keyword>
<dbReference type="GO" id="GO:0005794">
    <property type="term" value="C:Golgi apparatus"/>
    <property type="evidence" value="ECO:0000318"/>
    <property type="project" value="GO_Central"/>
</dbReference>
<dbReference type="KEGG" id="uma:UMAG_03240"/>
<feature type="domain" description="GRIP" evidence="6">
    <location>
        <begin position="331"/>
        <end position="382"/>
    </location>
</feature>
<organism evidence="7 8">
    <name type="scientific">Mycosarcoma maydis</name>
    <name type="common">Corn smut fungus</name>
    <name type="synonym">Ustilago maydis</name>
    <dbReference type="NCBI Taxonomy" id="5270"/>
    <lineage>
        <taxon>Eukaryota</taxon>
        <taxon>Fungi</taxon>
        <taxon>Dikarya</taxon>
        <taxon>Basidiomycota</taxon>
        <taxon>Ustilaginomycotina</taxon>
        <taxon>Ustilaginomycetes</taxon>
        <taxon>Ustilaginales</taxon>
        <taxon>Ustilaginaceae</taxon>
        <taxon>Mycosarcoma</taxon>
    </lineage>
</organism>
<dbReference type="eggNOG" id="ENOG502RYXN">
    <property type="taxonomic scope" value="Eukaryota"/>
</dbReference>
<dbReference type="GO" id="GO:0007030">
    <property type="term" value="P:Golgi organization"/>
    <property type="evidence" value="ECO:0000318"/>
    <property type="project" value="GO_Central"/>
</dbReference>
<dbReference type="InterPro" id="IPR019459">
    <property type="entry name" value="GRAB"/>
</dbReference>
<evidence type="ECO:0000256" key="2">
    <source>
        <dbReference type="ARBA" id="ARBA00023034"/>
    </source>
</evidence>
<feature type="compositionally biased region" description="Basic and acidic residues" evidence="5">
    <location>
        <begin position="56"/>
        <end position="66"/>
    </location>
</feature>
<accession>A0A0D1DWT3</accession>
<dbReference type="GO" id="GO:0006888">
    <property type="term" value="P:endoplasmic reticulum to Golgi vesicle-mediated transport"/>
    <property type="evidence" value="ECO:0000318"/>
    <property type="project" value="GO_Central"/>
</dbReference>
<dbReference type="Pfam" id="PF10375">
    <property type="entry name" value="GRAB"/>
    <property type="match status" value="1"/>
</dbReference>
<proteinExistence type="predicted"/>
<dbReference type="EMBL" id="CM003147">
    <property type="protein sequence ID" value="KIS68669.1"/>
    <property type="molecule type" value="Genomic_DNA"/>
</dbReference>
<dbReference type="OrthoDB" id="425925at2759"/>
<gene>
    <name evidence="7" type="ORF">UMAG_03240</name>
</gene>
<evidence type="ECO:0000313" key="8">
    <source>
        <dbReference type="Proteomes" id="UP000000561"/>
    </source>
</evidence>
<feature type="compositionally biased region" description="Polar residues" evidence="5">
    <location>
        <begin position="43"/>
        <end position="52"/>
    </location>
</feature>
<feature type="region of interest" description="Disordered" evidence="5">
    <location>
        <begin position="1"/>
        <end position="66"/>
    </location>
</feature>
<dbReference type="GeneID" id="23563753"/>
<dbReference type="PROSITE" id="PS50913">
    <property type="entry name" value="GRIP"/>
    <property type="match status" value="1"/>
</dbReference>
<dbReference type="GO" id="GO:0031267">
    <property type="term" value="F:small GTPase binding"/>
    <property type="evidence" value="ECO:0000318"/>
    <property type="project" value="GO_Central"/>
</dbReference>
<sequence length="519" mass="56435">MSAATSSDVGRSSVDASSSNAPAPTNGKSLSSSDHSDTEDTWQDISSMSDSSVRAELARVREERDTFETQYRSLLSKLTTMRATLGDRLRQDAEELDRRETQIETLTSKLSTLETESSTLREELVASHGETDRLTREVDTLRKSLSAKEEELGRRESTESGTLGRLERERELHELVERIKLDSSNWQASCLEERARRQDVELRLEQAQQEVERAQQSESHHRSIAQREAASAANLSIVLAEFQSTQESELARALGDSQSQIDSLTSSLVEYKQRAEEAESKCKQNADLASQAEKFSAQVKEKNLLIGKLRHEAVILNEHLTEALRRLRNDQSDSNVDKRLVTNLLISFLTTPRTDGKRYEMLNLIAGVLGWKEEERELAGLQKSAGAVRASMGSSRGSARRVSGNAGAAVANGVEADESFSNLFVEFLLSEAESGKSPKDTERDGETTAPSTPGLPTRLFSPSRSSFGADPVSPSKSETGAALSAGLSGSDGTNGKAAQGATGGAGLGSYFGLSRGSRK</sequence>
<feature type="region of interest" description="Disordered" evidence="5">
    <location>
        <begin position="434"/>
        <end position="519"/>
    </location>
</feature>
<evidence type="ECO:0000256" key="1">
    <source>
        <dbReference type="ARBA" id="ARBA00004555"/>
    </source>
</evidence>
<protein>
    <recommendedName>
        <fullName evidence="6">GRIP domain-containing protein</fullName>
    </recommendedName>
</protein>
<dbReference type="AlphaFoldDB" id="A0A0D1DWT3"/>
<dbReference type="Proteomes" id="UP000000561">
    <property type="component" value="Chromosome 8"/>
</dbReference>
<dbReference type="VEuPathDB" id="FungiDB:UMAG_03240"/>
<reference evidence="7 8" key="1">
    <citation type="journal article" date="2006" name="Nature">
        <title>Insights from the genome of the biotrophic fungal plant pathogen Ustilago maydis.</title>
        <authorList>
            <person name="Kamper J."/>
            <person name="Kahmann R."/>
            <person name="Bolker M."/>
            <person name="Ma L.J."/>
            <person name="Brefort T."/>
            <person name="Saville B.J."/>
            <person name="Banuett F."/>
            <person name="Kronstad J.W."/>
            <person name="Gold S.E."/>
            <person name="Muller O."/>
            <person name="Perlin M.H."/>
            <person name="Wosten H.A."/>
            <person name="de Vries R."/>
            <person name="Ruiz-Herrera J."/>
            <person name="Reynaga-Pena C.G."/>
            <person name="Snetselaar K."/>
            <person name="McCann M."/>
            <person name="Perez-Martin J."/>
            <person name="Feldbrugge M."/>
            <person name="Basse C.W."/>
            <person name="Steinberg G."/>
            <person name="Ibeas J.I."/>
            <person name="Holloman W."/>
            <person name="Guzman P."/>
            <person name="Farman M."/>
            <person name="Stajich J.E."/>
            <person name="Sentandreu R."/>
            <person name="Gonzalez-Prieto J.M."/>
            <person name="Kennell J.C."/>
            <person name="Molina L."/>
            <person name="Schirawski J."/>
            <person name="Mendoza-Mendoza A."/>
            <person name="Greilinger D."/>
            <person name="Munch K."/>
            <person name="Rossel N."/>
            <person name="Scherer M."/>
            <person name="Vranes M."/>
            <person name="Ladendorf O."/>
            <person name="Vincon V."/>
            <person name="Fuchs U."/>
            <person name="Sandrock B."/>
            <person name="Meng S."/>
            <person name="Ho E.C."/>
            <person name="Cahill M.J."/>
            <person name="Boyce K.J."/>
            <person name="Klose J."/>
            <person name="Klosterman S.J."/>
            <person name="Deelstra H.J."/>
            <person name="Ortiz-Castellanos L."/>
            <person name="Li W."/>
            <person name="Sanchez-Alonso P."/>
            <person name="Schreier P.H."/>
            <person name="Hauser-Hahn I."/>
            <person name="Vaupel M."/>
            <person name="Koopmann E."/>
            <person name="Friedrich G."/>
            <person name="Voss H."/>
            <person name="Schluter T."/>
            <person name="Margolis J."/>
            <person name="Platt D."/>
            <person name="Swimmer C."/>
            <person name="Gnirke A."/>
            <person name="Chen F."/>
            <person name="Vysotskaia V."/>
            <person name="Mannhaupt G."/>
            <person name="Guldener U."/>
            <person name="Munsterkotter M."/>
            <person name="Haase D."/>
            <person name="Oesterheld M."/>
            <person name="Mewes H.W."/>
            <person name="Mauceli E.W."/>
            <person name="DeCaprio D."/>
            <person name="Wade C.M."/>
            <person name="Butler J."/>
            <person name="Young S."/>
            <person name="Jaffe D.B."/>
            <person name="Calvo S."/>
            <person name="Nusbaum C."/>
            <person name="Galagan J."/>
            <person name="Birren B.W."/>
        </authorList>
    </citation>
    <scope>NUCLEOTIDE SEQUENCE [LARGE SCALE GENOMIC DNA]</scope>
    <source>
        <strain evidence="8">DSM 14603 / FGSC 9021 / UM521</strain>
    </source>
</reference>
<dbReference type="Gene3D" id="1.10.287.1490">
    <property type="match status" value="1"/>
</dbReference>
<name>A0A0D1DWT3_MYCMD</name>
<feature type="compositionally biased region" description="Polar residues" evidence="5">
    <location>
        <begin position="1"/>
        <end position="33"/>
    </location>
</feature>
<feature type="coiled-coil region" evidence="4">
    <location>
        <begin position="190"/>
        <end position="217"/>
    </location>
</feature>
<feature type="compositionally biased region" description="Basic and acidic residues" evidence="5">
    <location>
        <begin position="145"/>
        <end position="158"/>
    </location>
</feature>
<dbReference type="RefSeq" id="XP_011389665.1">
    <property type="nucleotide sequence ID" value="XM_011391363.1"/>
</dbReference>
<keyword evidence="3 4" id="KW-0175">Coiled coil</keyword>
<feature type="compositionally biased region" description="Basic and acidic residues" evidence="5">
    <location>
        <begin position="434"/>
        <end position="446"/>
    </location>
</feature>
<evidence type="ECO:0000259" key="6">
    <source>
        <dbReference type="PROSITE" id="PS50913"/>
    </source>
</evidence>
<dbReference type="STRING" id="237631.A0A0D1DWT3"/>
<dbReference type="PANTHER" id="PTHR18921:SF2">
    <property type="entry name" value="THYROID RECEPTOR-INTERACTING PROTEIN 11"/>
    <property type="match status" value="1"/>
</dbReference>
<evidence type="ECO:0000256" key="5">
    <source>
        <dbReference type="SAM" id="MobiDB-lite"/>
    </source>
</evidence>
<comment type="subcellular location">
    <subcellularLocation>
        <location evidence="1">Golgi apparatus</location>
    </subcellularLocation>
</comment>